<proteinExistence type="predicted"/>
<accession>A0A6N2LW73</accession>
<name>A0A6N2LW73_SALVM</name>
<protein>
    <submittedName>
        <fullName evidence="1">Uncharacterized protein</fullName>
    </submittedName>
</protein>
<evidence type="ECO:0000313" key="1">
    <source>
        <dbReference type="EMBL" id="VFU45298.1"/>
    </source>
</evidence>
<reference evidence="1" key="1">
    <citation type="submission" date="2019-03" db="EMBL/GenBank/DDBJ databases">
        <authorList>
            <person name="Mank J."/>
            <person name="Almeida P."/>
        </authorList>
    </citation>
    <scope>NUCLEOTIDE SEQUENCE</scope>
    <source>
        <strain evidence="1">78183</strain>
    </source>
</reference>
<dbReference type="AlphaFoldDB" id="A0A6N2LW73"/>
<dbReference type="EMBL" id="CAADRP010001619">
    <property type="protein sequence ID" value="VFU45298.1"/>
    <property type="molecule type" value="Genomic_DNA"/>
</dbReference>
<gene>
    <name evidence="1" type="ORF">SVIM_LOCUS282961</name>
</gene>
<organism evidence="1">
    <name type="scientific">Salix viminalis</name>
    <name type="common">Common osier</name>
    <name type="synonym">Basket willow</name>
    <dbReference type="NCBI Taxonomy" id="40686"/>
    <lineage>
        <taxon>Eukaryota</taxon>
        <taxon>Viridiplantae</taxon>
        <taxon>Streptophyta</taxon>
        <taxon>Embryophyta</taxon>
        <taxon>Tracheophyta</taxon>
        <taxon>Spermatophyta</taxon>
        <taxon>Magnoliopsida</taxon>
        <taxon>eudicotyledons</taxon>
        <taxon>Gunneridae</taxon>
        <taxon>Pentapetalae</taxon>
        <taxon>rosids</taxon>
        <taxon>fabids</taxon>
        <taxon>Malpighiales</taxon>
        <taxon>Salicaceae</taxon>
        <taxon>Saliceae</taxon>
        <taxon>Salix</taxon>
    </lineage>
</organism>
<sequence length="127" mass="14086">MVNVLPGRAVTVGLHSFPCAPHPPHSQTSYTAMGNQQDERYKSFANMNDPPSMVFRTPLRFDAGVYQGPPPVMAPPQRQVGFLEGWITLLVSKVTMVPWHWAREDSAIFGGEVSISCAFPNQFGLQR</sequence>